<dbReference type="Gene3D" id="3.30.565.10">
    <property type="entry name" value="Histidine kinase-like ATPase, C-terminal domain"/>
    <property type="match status" value="1"/>
</dbReference>
<dbReference type="SMART" id="SM00331">
    <property type="entry name" value="PP2C_SIG"/>
    <property type="match status" value="1"/>
</dbReference>
<dbReference type="InterPro" id="IPR039248">
    <property type="entry name" value="Ptase_RsbX"/>
</dbReference>
<organism evidence="2 3">
    <name type="scientific">Streptomyces rimosus subsp. rimosus (strain ATCC 10970 / DSM 40260 / JCM 4667 / NRRL 2234)</name>
    <dbReference type="NCBI Taxonomy" id="1265868"/>
    <lineage>
        <taxon>Bacteria</taxon>
        <taxon>Bacillati</taxon>
        <taxon>Actinomycetota</taxon>
        <taxon>Actinomycetes</taxon>
        <taxon>Kitasatosporales</taxon>
        <taxon>Streptomycetaceae</taxon>
        <taxon>Streptomyces</taxon>
    </lineage>
</organism>
<dbReference type="InterPro" id="IPR001932">
    <property type="entry name" value="PPM-type_phosphatase-like_dom"/>
</dbReference>
<dbReference type="PANTHER" id="PTHR35801:SF1">
    <property type="entry name" value="PHOSPHOSERINE PHOSPHATASE RSBX"/>
    <property type="match status" value="1"/>
</dbReference>
<reference evidence="2" key="3">
    <citation type="journal article" date="2021" name="bioRxiv">
        <title>Bilateral symmetry of linear streptomycete chromosomes.</title>
        <authorList>
            <person name="Algora-Gallardo L."/>
            <person name="Schniete J.K."/>
            <person name="Mark D.R."/>
            <person name="Hunter I.S."/>
            <person name="Herron P.R."/>
        </authorList>
    </citation>
    <scope>NUCLEOTIDE SEQUENCE</scope>
    <source>
        <strain evidence="2">ATCC 10970</strain>
    </source>
</reference>
<name>A0A8A1UEQ9_STRR1</name>
<evidence type="ECO:0000313" key="2">
    <source>
        <dbReference type="EMBL" id="QST79080.1"/>
    </source>
</evidence>
<dbReference type="InterPro" id="IPR036457">
    <property type="entry name" value="PPM-type-like_dom_sf"/>
</dbReference>
<dbReference type="Pfam" id="PF07228">
    <property type="entry name" value="SpoIIE"/>
    <property type="match status" value="1"/>
</dbReference>
<evidence type="ECO:0000313" key="3">
    <source>
        <dbReference type="Proteomes" id="UP000011074"/>
    </source>
</evidence>
<feature type="domain" description="PPM-type phosphatase" evidence="1">
    <location>
        <begin position="149"/>
        <end position="337"/>
    </location>
</feature>
<evidence type="ECO:0000259" key="1">
    <source>
        <dbReference type="SMART" id="SM00331"/>
    </source>
</evidence>
<dbReference type="Proteomes" id="UP000011074">
    <property type="component" value="Chromosome"/>
</dbReference>
<dbReference type="Gene3D" id="3.60.40.10">
    <property type="entry name" value="PPM-type phosphatase domain"/>
    <property type="match status" value="1"/>
</dbReference>
<reference evidence="2" key="1">
    <citation type="submission" date="2012-12" db="EMBL/GenBank/DDBJ databases">
        <authorList>
            <person name="Pethick F.E."/>
            <person name="MacFadyen A.C."/>
            <person name="Tang Z."/>
            <person name="Sangal V."/>
            <person name="Tze-Tze L."/>
            <person name="Chu J."/>
            <person name="Guo M."/>
            <person name="Kirby R."/>
            <person name="Hoskisson P.A."/>
            <person name="Herron P.R."/>
            <person name="Hunter I.S."/>
        </authorList>
    </citation>
    <scope>NUCLEOTIDE SEQUENCE</scope>
    <source>
        <strain evidence="2">ATCC 10970</strain>
    </source>
</reference>
<accession>A0A8A1UEQ9</accession>
<dbReference type="EMBL" id="CP048261">
    <property type="protein sequence ID" value="QST79080.1"/>
    <property type="molecule type" value="Genomic_DNA"/>
</dbReference>
<protein>
    <submittedName>
        <fullName evidence="2">SpoIIE family protein phosphatase</fullName>
    </submittedName>
</protein>
<gene>
    <name evidence="2" type="ORF">SRIM_001830</name>
</gene>
<dbReference type="PANTHER" id="PTHR35801">
    <property type="entry name" value="PHOSPHOSERINE PHOSPHATASE RSBX"/>
    <property type="match status" value="1"/>
</dbReference>
<dbReference type="SUPFAM" id="SSF55874">
    <property type="entry name" value="ATPase domain of HSP90 chaperone/DNA topoisomerase II/histidine kinase"/>
    <property type="match status" value="1"/>
</dbReference>
<dbReference type="AlphaFoldDB" id="A0A8A1UEQ9"/>
<reference evidence="2" key="2">
    <citation type="submission" date="2020-01" db="EMBL/GenBank/DDBJ databases">
        <authorList>
            <person name="Algora L."/>
            <person name="Schniete J.K."/>
            <person name="MacFadyen A."/>
            <person name="Hoskisson P.A."/>
            <person name="Hunter I.S."/>
            <person name="Herron P.R."/>
        </authorList>
    </citation>
    <scope>NUCLEOTIDE SEQUENCE</scope>
    <source>
        <strain evidence="2">ATCC 10970</strain>
    </source>
</reference>
<dbReference type="SUPFAM" id="SSF81606">
    <property type="entry name" value="PP2C-like"/>
    <property type="match status" value="1"/>
</dbReference>
<proteinExistence type="predicted"/>
<dbReference type="InterPro" id="IPR036890">
    <property type="entry name" value="HATPase_C_sf"/>
</dbReference>
<sequence>MGRPLTLPPAAYPSAYIPVDHYSAVHLAAQAARSVAQRCGLQGALPDQAAVIASELGSNLAKHAVDGALYVQELPLGRGVEIIAADRGPGMPELQRCLADGYTTTETLGAGMGGVNRIATSFTVRTREPGGTVSCARLTSPEDAGTARRAVGAVCVPAEREEVSGDACAATETEQGLTAIVVDGLGHGPEASEAAQIALRTFARASDQPLPGLLTTVHRALRRSRGAAVGLLRLHAGRAQYCGIGNVRCMTLTQRDIQHRLTGQPGVAGLEIPRPLVRDIPWEPHFTALLHTDGIDHRWAYSPDPFLVRLPAPLLATALVHGHRRSRDDATVLAANLHQRLS</sequence>